<dbReference type="KEGG" id="psuu:Psuf_070970"/>
<dbReference type="Proteomes" id="UP000503011">
    <property type="component" value="Chromosome"/>
</dbReference>
<evidence type="ECO:0000313" key="2">
    <source>
        <dbReference type="Proteomes" id="UP000503011"/>
    </source>
</evidence>
<reference evidence="1 2" key="1">
    <citation type="submission" date="2020-03" db="EMBL/GenBank/DDBJ databases">
        <title>Whole genome shotgun sequence of Phytohabitans suffuscus NBRC 105367.</title>
        <authorList>
            <person name="Komaki H."/>
            <person name="Tamura T."/>
        </authorList>
    </citation>
    <scope>NUCLEOTIDE SEQUENCE [LARGE SCALE GENOMIC DNA]</scope>
    <source>
        <strain evidence="1 2">NBRC 105367</strain>
    </source>
</reference>
<name>A0A6F8YUK8_9ACTN</name>
<evidence type="ECO:0008006" key="3">
    <source>
        <dbReference type="Google" id="ProtNLM"/>
    </source>
</evidence>
<dbReference type="RefSeq" id="WP_173161797.1">
    <property type="nucleotide sequence ID" value="NZ_AP022871.1"/>
</dbReference>
<organism evidence="1 2">
    <name type="scientific">Phytohabitans suffuscus</name>
    <dbReference type="NCBI Taxonomy" id="624315"/>
    <lineage>
        <taxon>Bacteria</taxon>
        <taxon>Bacillati</taxon>
        <taxon>Actinomycetota</taxon>
        <taxon>Actinomycetes</taxon>
        <taxon>Micromonosporales</taxon>
        <taxon>Micromonosporaceae</taxon>
    </lineage>
</organism>
<dbReference type="AlphaFoldDB" id="A0A6F8YUK8"/>
<proteinExistence type="predicted"/>
<evidence type="ECO:0000313" key="1">
    <source>
        <dbReference type="EMBL" id="BCB89784.1"/>
    </source>
</evidence>
<keyword evidence="2" id="KW-1185">Reference proteome</keyword>
<sequence>MVRVSAPPQPQVYVHGSIRPVLVEYASQKVTAALEHAPRPVLFVKLNLSHASARGVSEPYAVAVHADVSGVDIHVSATAATLTEAVDVAGQRLNARLSRAGRWR</sequence>
<protein>
    <recommendedName>
        <fullName evidence="3">Ribosomal subunit interface protein</fullName>
    </recommendedName>
</protein>
<dbReference type="EMBL" id="AP022871">
    <property type="protein sequence ID" value="BCB89784.1"/>
    <property type="molecule type" value="Genomic_DNA"/>
</dbReference>
<dbReference type="InterPro" id="IPR036567">
    <property type="entry name" value="RHF-like"/>
</dbReference>
<reference evidence="1 2" key="2">
    <citation type="submission" date="2020-03" db="EMBL/GenBank/DDBJ databases">
        <authorList>
            <person name="Ichikawa N."/>
            <person name="Kimura A."/>
            <person name="Kitahashi Y."/>
            <person name="Uohara A."/>
        </authorList>
    </citation>
    <scope>NUCLEOTIDE SEQUENCE [LARGE SCALE GENOMIC DNA]</scope>
    <source>
        <strain evidence="1 2">NBRC 105367</strain>
    </source>
</reference>
<gene>
    <name evidence="1" type="ORF">Psuf_070970</name>
</gene>
<accession>A0A6F8YUK8</accession>
<dbReference type="SUPFAM" id="SSF69754">
    <property type="entry name" value="Ribosome binding protein Y (YfiA homologue)"/>
    <property type="match status" value="1"/>
</dbReference>